<feature type="transmembrane region" description="Helical" evidence="10">
    <location>
        <begin position="212"/>
        <end position="232"/>
    </location>
</feature>
<dbReference type="GO" id="GO:0000155">
    <property type="term" value="F:phosphorelay sensor kinase activity"/>
    <property type="evidence" value="ECO:0007669"/>
    <property type="project" value="InterPro"/>
</dbReference>
<keyword evidence="7" id="KW-0418">Kinase</keyword>
<dbReference type="AlphaFoldDB" id="A0A1W2DQN8"/>
<evidence type="ECO:0000259" key="11">
    <source>
        <dbReference type="PROSITE" id="PS50109"/>
    </source>
</evidence>
<reference evidence="13 14" key="1">
    <citation type="submission" date="2017-04" db="EMBL/GenBank/DDBJ databases">
        <authorList>
            <person name="Afonso C.L."/>
            <person name="Miller P.J."/>
            <person name="Scott M.A."/>
            <person name="Spackman E."/>
            <person name="Goraichik I."/>
            <person name="Dimitrov K.M."/>
            <person name="Suarez D.L."/>
            <person name="Swayne D.E."/>
        </authorList>
    </citation>
    <scope>NUCLEOTIDE SEQUENCE [LARGE SCALE GENOMIC DNA]</scope>
    <source>
        <strain evidence="13 14">DSM 3385</strain>
    </source>
</reference>
<evidence type="ECO:0000256" key="1">
    <source>
        <dbReference type="ARBA" id="ARBA00000085"/>
    </source>
</evidence>
<evidence type="ECO:0000256" key="6">
    <source>
        <dbReference type="ARBA" id="ARBA00022741"/>
    </source>
</evidence>
<keyword evidence="10" id="KW-0472">Membrane</keyword>
<feature type="domain" description="Histidine kinase" evidence="11">
    <location>
        <begin position="303"/>
        <end position="516"/>
    </location>
</feature>
<dbReference type="SMART" id="SM00388">
    <property type="entry name" value="HisKA"/>
    <property type="match status" value="1"/>
</dbReference>
<dbReference type="Pfam" id="PF00672">
    <property type="entry name" value="HAMP"/>
    <property type="match status" value="1"/>
</dbReference>
<gene>
    <name evidence="13" type="ORF">SAMN02746065_11947</name>
</gene>
<dbReference type="Gene3D" id="3.30.565.10">
    <property type="entry name" value="Histidine kinase-like ATPase, C-terminal domain"/>
    <property type="match status" value="1"/>
</dbReference>
<keyword evidence="6" id="KW-0547">Nucleotide-binding</keyword>
<dbReference type="Pfam" id="PF02518">
    <property type="entry name" value="HATPase_c"/>
    <property type="match status" value="1"/>
</dbReference>
<dbReference type="EMBL" id="FWXY01000019">
    <property type="protein sequence ID" value="SMC99346.1"/>
    <property type="molecule type" value="Genomic_DNA"/>
</dbReference>
<feature type="transmembrane region" description="Helical" evidence="10">
    <location>
        <begin position="50"/>
        <end position="70"/>
    </location>
</feature>
<keyword evidence="14" id="KW-1185">Reference proteome</keyword>
<dbReference type="SUPFAM" id="SSF158472">
    <property type="entry name" value="HAMP domain-like"/>
    <property type="match status" value="1"/>
</dbReference>
<dbReference type="InterPro" id="IPR036097">
    <property type="entry name" value="HisK_dim/P_sf"/>
</dbReference>
<dbReference type="Gene3D" id="1.10.287.130">
    <property type="match status" value="1"/>
</dbReference>
<keyword evidence="8" id="KW-0067">ATP-binding</keyword>
<dbReference type="PROSITE" id="PS50109">
    <property type="entry name" value="HIS_KIN"/>
    <property type="match status" value="1"/>
</dbReference>
<dbReference type="InterPro" id="IPR005467">
    <property type="entry name" value="His_kinase_dom"/>
</dbReference>
<evidence type="ECO:0000256" key="3">
    <source>
        <dbReference type="ARBA" id="ARBA00012438"/>
    </source>
</evidence>
<feature type="domain" description="HAMP" evidence="12">
    <location>
        <begin position="233"/>
        <end position="286"/>
    </location>
</feature>
<dbReference type="SUPFAM" id="SSF47384">
    <property type="entry name" value="Homodimeric domain of signal transducing histidine kinase"/>
    <property type="match status" value="1"/>
</dbReference>
<evidence type="ECO:0000256" key="2">
    <source>
        <dbReference type="ARBA" id="ARBA00004370"/>
    </source>
</evidence>
<keyword evidence="10" id="KW-1133">Transmembrane helix</keyword>
<dbReference type="Gene3D" id="6.10.340.10">
    <property type="match status" value="1"/>
</dbReference>
<keyword evidence="4" id="KW-0597">Phosphoprotein</keyword>
<comment type="subcellular location">
    <subcellularLocation>
        <location evidence="2">Membrane</location>
    </subcellularLocation>
</comment>
<dbReference type="PANTHER" id="PTHR43065:SF10">
    <property type="entry name" value="PEROXIDE STRESS-ACTIVATED HISTIDINE KINASE MAK3"/>
    <property type="match status" value="1"/>
</dbReference>
<evidence type="ECO:0000256" key="10">
    <source>
        <dbReference type="SAM" id="Phobius"/>
    </source>
</evidence>
<name>A0A1W2DQN8_9BACT</name>
<dbReference type="PROSITE" id="PS50885">
    <property type="entry name" value="HAMP"/>
    <property type="match status" value="1"/>
</dbReference>
<dbReference type="GO" id="GO:0005524">
    <property type="term" value="F:ATP binding"/>
    <property type="evidence" value="ECO:0007669"/>
    <property type="project" value="UniProtKB-KW"/>
</dbReference>
<evidence type="ECO:0000256" key="7">
    <source>
        <dbReference type="ARBA" id="ARBA00022777"/>
    </source>
</evidence>
<evidence type="ECO:0000256" key="5">
    <source>
        <dbReference type="ARBA" id="ARBA00022679"/>
    </source>
</evidence>
<dbReference type="Proteomes" id="UP000192418">
    <property type="component" value="Unassembled WGS sequence"/>
</dbReference>
<dbReference type="InterPro" id="IPR004358">
    <property type="entry name" value="Sig_transdc_His_kin-like_C"/>
</dbReference>
<dbReference type="InterPro" id="IPR036890">
    <property type="entry name" value="HATPase_C_sf"/>
</dbReference>
<dbReference type="OrthoDB" id="224978at2"/>
<dbReference type="SMART" id="SM00387">
    <property type="entry name" value="HATPase_c"/>
    <property type="match status" value="1"/>
</dbReference>
<keyword evidence="5" id="KW-0808">Transferase</keyword>
<dbReference type="STRING" id="1121400.SAMN02746065_11947"/>
<dbReference type="PANTHER" id="PTHR43065">
    <property type="entry name" value="SENSOR HISTIDINE KINASE"/>
    <property type="match status" value="1"/>
</dbReference>
<accession>A0A1W2DQN8</accession>
<comment type="catalytic activity">
    <reaction evidence="1">
        <text>ATP + protein L-histidine = ADP + protein N-phospho-L-histidine.</text>
        <dbReference type="EC" id="2.7.13.3"/>
    </reaction>
</comment>
<dbReference type="Pfam" id="PF00512">
    <property type="entry name" value="HisKA"/>
    <property type="match status" value="1"/>
</dbReference>
<dbReference type="GO" id="GO:0016020">
    <property type="term" value="C:membrane"/>
    <property type="evidence" value="ECO:0007669"/>
    <property type="project" value="UniProtKB-SubCell"/>
</dbReference>
<organism evidence="13 14">
    <name type="scientific">Desulfocicer vacuolatum DSM 3385</name>
    <dbReference type="NCBI Taxonomy" id="1121400"/>
    <lineage>
        <taxon>Bacteria</taxon>
        <taxon>Pseudomonadati</taxon>
        <taxon>Thermodesulfobacteriota</taxon>
        <taxon>Desulfobacteria</taxon>
        <taxon>Desulfobacterales</taxon>
        <taxon>Desulfobacteraceae</taxon>
        <taxon>Desulfocicer</taxon>
    </lineage>
</organism>
<sequence length="525" mass="59329">MEISQHNSENSGSKNEVDGSAKHLYGHIADIREAQQTLMSRLHFSVRKQIYLGNVLVFLFVLVIAVVLILNNEKVQTRLKFLEFVNEFSAEVQQARRYEKNYFLYGTNLSDAIENIHLARLIFTRELNTFAELQDQMTREGILNKIESYESLLGQLFQKQQQNVVELHKTGFSKGIETKLRKYGQDILASAESMMTVEKRALEKSLDQSRDFHIYSILVLLVILTMNAWLLVGRIYTTLSRFSTYAQRIASGDFRPILPKRKFRDEFTDLAVAINEMIKEIDTREAVLIQTHKMRAVGTLTSGVAHELNNPLNNIMLTAHMLLEDYQDLSDDERKDMLKDVTEETDRARKIIRNLLDFARESSSAMESVDLYQLLKETITLLENQIRLAGITVDIQFTDDLPRIHGDAQKLQQVFVNLLLNAMDASSKGGKIQVMGCLEEKADAVKVAVIDYGQGIPRHIVSSVFDPFFTTKPKGKGTGLGLSVSQGIVAKHGGSIKVTSKEGSGSSFNVILPVVTFPELHSFHL</sequence>
<dbReference type="EC" id="2.7.13.3" evidence="3"/>
<keyword evidence="10" id="KW-0812">Transmembrane</keyword>
<dbReference type="InterPro" id="IPR003660">
    <property type="entry name" value="HAMP_dom"/>
</dbReference>
<evidence type="ECO:0000259" key="12">
    <source>
        <dbReference type="PROSITE" id="PS50885"/>
    </source>
</evidence>
<keyword evidence="9" id="KW-0902">Two-component regulatory system</keyword>
<dbReference type="SMART" id="SM00304">
    <property type="entry name" value="HAMP"/>
    <property type="match status" value="1"/>
</dbReference>
<dbReference type="InterPro" id="IPR003594">
    <property type="entry name" value="HATPase_dom"/>
</dbReference>
<evidence type="ECO:0000256" key="9">
    <source>
        <dbReference type="ARBA" id="ARBA00023012"/>
    </source>
</evidence>
<dbReference type="RefSeq" id="WP_084070710.1">
    <property type="nucleotide sequence ID" value="NZ_FWXY01000019.1"/>
</dbReference>
<evidence type="ECO:0000313" key="14">
    <source>
        <dbReference type="Proteomes" id="UP000192418"/>
    </source>
</evidence>
<dbReference type="PRINTS" id="PR00344">
    <property type="entry name" value="BCTRLSENSOR"/>
</dbReference>
<proteinExistence type="predicted"/>
<dbReference type="CDD" id="cd06225">
    <property type="entry name" value="HAMP"/>
    <property type="match status" value="1"/>
</dbReference>
<evidence type="ECO:0000256" key="8">
    <source>
        <dbReference type="ARBA" id="ARBA00022840"/>
    </source>
</evidence>
<evidence type="ECO:0000256" key="4">
    <source>
        <dbReference type="ARBA" id="ARBA00022553"/>
    </source>
</evidence>
<protein>
    <recommendedName>
        <fullName evidence="3">histidine kinase</fullName>
        <ecNumber evidence="3">2.7.13.3</ecNumber>
    </recommendedName>
</protein>
<dbReference type="InterPro" id="IPR003661">
    <property type="entry name" value="HisK_dim/P_dom"/>
</dbReference>
<dbReference type="SUPFAM" id="SSF55874">
    <property type="entry name" value="ATPase domain of HSP90 chaperone/DNA topoisomerase II/histidine kinase"/>
    <property type="match status" value="1"/>
</dbReference>
<evidence type="ECO:0000313" key="13">
    <source>
        <dbReference type="EMBL" id="SMC99346.1"/>
    </source>
</evidence>
<dbReference type="CDD" id="cd00082">
    <property type="entry name" value="HisKA"/>
    <property type="match status" value="1"/>
</dbReference>